<evidence type="ECO:0000256" key="1">
    <source>
        <dbReference type="ARBA" id="ARBA00004173"/>
    </source>
</evidence>
<dbReference type="PANTHER" id="PTHR28018:SF3">
    <property type="entry name" value="RESPIRATORY SUPERCOMPLEX FACTOR 2, MITOCHONDRIAL"/>
    <property type="match status" value="1"/>
</dbReference>
<dbReference type="InterPro" id="IPR007667">
    <property type="entry name" value="Hypoxia_induced_domain"/>
</dbReference>
<accession>A0A166PBY5</accession>
<evidence type="ECO:0000256" key="4">
    <source>
        <dbReference type="ARBA" id="ARBA00023136"/>
    </source>
</evidence>
<reference evidence="8 9" key="1">
    <citation type="journal article" date="2016" name="Genome Biol. Evol.">
        <title>Divergent and convergent evolution of fungal pathogenicity.</title>
        <authorList>
            <person name="Shang Y."/>
            <person name="Xiao G."/>
            <person name="Zheng P."/>
            <person name="Cen K."/>
            <person name="Zhan S."/>
            <person name="Wang C."/>
        </authorList>
    </citation>
    <scope>NUCLEOTIDE SEQUENCE [LARGE SCALE GENOMIC DNA]</scope>
    <source>
        <strain evidence="8 9">ARSEF 7405</strain>
    </source>
</reference>
<evidence type="ECO:0000313" key="8">
    <source>
        <dbReference type="EMBL" id="KZZ95750.1"/>
    </source>
</evidence>
<feature type="region of interest" description="Disordered" evidence="5">
    <location>
        <begin position="180"/>
        <end position="252"/>
    </location>
</feature>
<name>A0A166PBY5_9EURO</name>
<evidence type="ECO:0000256" key="3">
    <source>
        <dbReference type="ARBA" id="ARBA00022989"/>
    </source>
</evidence>
<feature type="transmembrane region" description="Helical" evidence="6">
    <location>
        <begin position="147"/>
        <end position="168"/>
    </location>
</feature>
<comment type="caution">
    <text evidence="8">The sequence shown here is derived from an EMBL/GenBank/DDBJ whole genome shotgun (WGS) entry which is preliminary data.</text>
</comment>
<dbReference type="Proteomes" id="UP000242877">
    <property type="component" value="Unassembled WGS sequence"/>
</dbReference>
<dbReference type="Pfam" id="PF04588">
    <property type="entry name" value="HIG_1_N"/>
    <property type="match status" value="1"/>
</dbReference>
<dbReference type="InterPro" id="IPR040153">
    <property type="entry name" value="Rcf2"/>
</dbReference>
<evidence type="ECO:0000256" key="2">
    <source>
        <dbReference type="ARBA" id="ARBA00022692"/>
    </source>
</evidence>
<feature type="transmembrane region" description="Helical" evidence="6">
    <location>
        <begin position="16"/>
        <end position="38"/>
    </location>
</feature>
<organism evidence="8 9">
    <name type="scientific">Ascosphaera apis ARSEF 7405</name>
    <dbReference type="NCBI Taxonomy" id="392613"/>
    <lineage>
        <taxon>Eukaryota</taxon>
        <taxon>Fungi</taxon>
        <taxon>Dikarya</taxon>
        <taxon>Ascomycota</taxon>
        <taxon>Pezizomycotina</taxon>
        <taxon>Eurotiomycetes</taxon>
        <taxon>Eurotiomycetidae</taxon>
        <taxon>Onygenales</taxon>
        <taxon>Ascosphaeraceae</taxon>
        <taxon>Ascosphaera</taxon>
    </lineage>
</organism>
<evidence type="ECO:0000259" key="7">
    <source>
        <dbReference type="PROSITE" id="PS51503"/>
    </source>
</evidence>
<evidence type="ECO:0000256" key="6">
    <source>
        <dbReference type="SAM" id="Phobius"/>
    </source>
</evidence>
<sequence>MKLLTKEDEEAHYKQVIRYGTIGGFAGLGVGLAGMFVANRRYNIIRNLTLPMKTFLVTSSGTIGGILAADRGSRRFEFDTNAKKREFQERENALRQQHISQLSTWDRVCEWCREERYSIVGATWLASMAGSWVLVSRNKYLTGKQKIVQARVYAQGLTLAVLIASAAFEIADQRKAQAAADKAKREGKPVGHVEHRDGADMWKDMVDAEEVRIEKREHDREEQKHKQEEKEKEKKQPEDKKQEKKQGEEKKE</sequence>
<dbReference type="PROSITE" id="PS51503">
    <property type="entry name" value="HIG1"/>
    <property type="match status" value="1"/>
</dbReference>
<keyword evidence="3 6" id="KW-1133">Transmembrane helix</keyword>
<dbReference type="AlphaFoldDB" id="A0A166PBY5"/>
<keyword evidence="9" id="KW-1185">Reference proteome</keyword>
<dbReference type="PANTHER" id="PTHR28018">
    <property type="entry name" value="RESPIRATORY SUPERCOMPLEX FACTOR 2, MITOCHONDRIAL"/>
    <property type="match status" value="1"/>
</dbReference>
<dbReference type="EMBL" id="AZGZ01000004">
    <property type="protein sequence ID" value="KZZ95750.1"/>
    <property type="molecule type" value="Genomic_DNA"/>
</dbReference>
<dbReference type="OrthoDB" id="1915122at2759"/>
<evidence type="ECO:0000313" key="9">
    <source>
        <dbReference type="Proteomes" id="UP000242877"/>
    </source>
</evidence>
<evidence type="ECO:0000256" key="5">
    <source>
        <dbReference type="SAM" id="MobiDB-lite"/>
    </source>
</evidence>
<dbReference type="VEuPathDB" id="FungiDB:AAP_01426"/>
<dbReference type="GO" id="GO:0005739">
    <property type="term" value="C:mitochondrion"/>
    <property type="evidence" value="ECO:0007669"/>
    <property type="project" value="UniProtKB-SubCell"/>
</dbReference>
<keyword evidence="2 6" id="KW-0812">Transmembrane</keyword>
<comment type="subcellular location">
    <subcellularLocation>
        <location evidence="1">Mitochondrion</location>
    </subcellularLocation>
</comment>
<feature type="domain" description="HIG1" evidence="7">
    <location>
        <begin position="89"/>
        <end position="180"/>
    </location>
</feature>
<protein>
    <submittedName>
        <fullName evidence="8">Hypoxia induced family protein</fullName>
    </submittedName>
</protein>
<gene>
    <name evidence="8" type="ORF">AAP_01426</name>
</gene>
<dbReference type="GO" id="GO:0033617">
    <property type="term" value="P:mitochondrial respiratory chain complex IV assembly"/>
    <property type="evidence" value="ECO:0007669"/>
    <property type="project" value="TreeGrafter"/>
</dbReference>
<keyword evidence="4 6" id="KW-0472">Membrane</keyword>
<feature type="transmembrane region" description="Helical" evidence="6">
    <location>
        <begin position="117"/>
        <end position="135"/>
    </location>
</feature>
<proteinExistence type="predicted"/>